<dbReference type="SUPFAM" id="SSF56300">
    <property type="entry name" value="Metallo-dependent phosphatases"/>
    <property type="match status" value="1"/>
</dbReference>
<dbReference type="EMBL" id="BPWL01000007">
    <property type="protein sequence ID" value="GJJ11789.1"/>
    <property type="molecule type" value="Genomic_DNA"/>
</dbReference>
<evidence type="ECO:0000313" key="6">
    <source>
        <dbReference type="EMBL" id="GJJ11789.1"/>
    </source>
</evidence>
<dbReference type="PANTHER" id="PTHR10340">
    <property type="entry name" value="SPHINGOMYELIN PHOSPHODIESTERASE"/>
    <property type="match status" value="1"/>
</dbReference>
<dbReference type="Gene3D" id="3.60.21.10">
    <property type="match status" value="1"/>
</dbReference>
<evidence type="ECO:0000256" key="4">
    <source>
        <dbReference type="SAM" id="SignalP"/>
    </source>
</evidence>
<keyword evidence="4" id="KW-0732">Signal</keyword>
<dbReference type="InterPro" id="IPR041805">
    <property type="entry name" value="ASMase/PPN1_MPP"/>
</dbReference>
<sequence>MMIVSKIKCALLVLLAVHSVHATTIPDNKGPPKPPPGPPGHGPPVHPPPPPPSPTHSTKPSSTSSSRTSSVSTHFSTPPASLNVPASFSAGPHFSTDFLKEFYPGFGPTQTSVEPQPIITDPVSHSVFPLDLTNPKTIPTANLKDPVVLPPSLLSPNSPIIISPQTNLSTPGSIELRNIIFDEIKDILTNTTKAFTSTCGQCISSLALLKQLALTAPWEVPPILVELCEFTSTSAFGSCAAEFSANSDGDVTTQVIANADVTGVDGELMCARGIIPLRKSCPTPPPIDLTDILKTWFKKPKPANYDAPKPSGKTPLRVLHLSDLTLAAPGQTILPAPRYGAYECDTPWLLADAVMHAIPSLTGINTALDKDGKPATFGIFTGDLTSHDNDNQLGRDYVKYVEVSVFSLFKHYFGDIPFYAAMGNHDTWPQAFDAPHSLQPAALGNEFEWDYGHLADLWQTEGWISEQVAAVSKKEFSAYSTITPFGLKVITINTDFWYTGNGMLRFLTDELQEAEDNGQRVWIVGHVLSGWGTSNALGNGPNLFYQIVDRYSPKTIAGIFKGHIHDEVRYLYYKNNGTVMDADSAVAVTMVGGSVTPLAGLNSGFSMYEVDPETFDIMEAHVWYANVSEFSDLDHKGQGVTYRYEYSTRDTYGVDFDWPETSPLNATWWHKVTESFEQNPDLVNQFNHNQGRQSPLTQNCTSTECVTAKVCYMRSGSPQLSARCNQGFTSVQA</sequence>
<feature type="signal peptide" evidence="4">
    <location>
        <begin position="1"/>
        <end position="22"/>
    </location>
</feature>
<dbReference type="CDD" id="cd00842">
    <property type="entry name" value="MPP_ASMase"/>
    <property type="match status" value="1"/>
</dbReference>
<dbReference type="GO" id="GO:0008081">
    <property type="term" value="F:phosphoric diester hydrolase activity"/>
    <property type="evidence" value="ECO:0007669"/>
    <property type="project" value="TreeGrafter"/>
</dbReference>
<dbReference type="PANTHER" id="PTHR10340:SF27">
    <property type="entry name" value="ACL091CP"/>
    <property type="match status" value="1"/>
</dbReference>
<protein>
    <recommendedName>
        <fullName evidence="5">Calcineurin-like phosphoesterase domain-containing protein</fullName>
    </recommendedName>
</protein>
<feature type="compositionally biased region" description="Low complexity" evidence="3">
    <location>
        <begin position="55"/>
        <end position="74"/>
    </location>
</feature>
<feature type="region of interest" description="Disordered" evidence="3">
    <location>
        <begin position="25"/>
        <end position="82"/>
    </location>
</feature>
<name>A0AAV5AAZ5_9AGAM</name>
<dbReference type="Pfam" id="PF00149">
    <property type="entry name" value="Metallophos"/>
    <property type="match status" value="1"/>
</dbReference>
<feature type="compositionally biased region" description="Pro residues" evidence="3">
    <location>
        <begin position="29"/>
        <end position="54"/>
    </location>
</feature>
<accession>A0AAV5AAZ5</accession>
<dbReference type="InterPro" id="IPR029052">
    <property type="entry name" value="Metallo-depent_PP-like"/>
</dbReference>
<feature type="chain" id="PRO_5043596132" description="Calcineurin-like phosphoesterase domain-containing protein" evidence="4">
    <location>
        <begin position="23"/>
        <end position="733"/>
    </location>
</feature>
<keyword evidence="7" id="KW-1185">Reference proteome</keyword>
<proteinExistence type="predicted"/>
<organism evidence="6 7">
    <name type="scientific">Clathrus columnatus</name>
    <dbReference type="NCBI Taxonomy" id="1419009"/>
    <lineage>
        <taxon>Eukaryota</taxon>
        <taxon>Fungi</taxon>
        <taxon>Dikarya</taxon>
        <taxon>Basidiomycota</taxon>
        <taxon>Agaricomycotina</taxon>
        <taxon>Agaricomycetes</taxon>
        <taxon>Phallomycetidae</taxon>
        <taxon>Phallales</taxon>
        <taxon>Clathraceae</taxon>
        <taxon>Clathrus</taxon>
    </lineage>
</organism>
<dbReference type="AlphaFoldDB" id="A0AAV5AAZ5"/>
<keyword evidence="2" id="KW-0325">Glycoprotein</keyword>
<dbReference type="Proteomes" id="UP001050691">
    <property type="component" value="Unassembled WGS sequence"/>
</dbReference>
<evidence type="ECO:0000259" key="5">
    <source>
        <dbReference type="Pfam" id="PF00149"/>
    </source>
</evidence>
<comment type="caution">
    <text evidence="6">The sequence shown here is derived from an EMBL/GenBank/DDBJ whole genome shotgun (WGS) entry which is preliminary data.</text>
</comment>
<gene>
    <name evidence="6" type="ORF">Clacol_006027</name>
</gene>
<evidence type="ECO:0000256" key="1">
    <source>
        <dbReference type="ARBA" id="ARBA00022801"/>
    </source>
</evidence>
<feature type="domain" description="Calcineurin-like phosphoesterase" evidence="5">
    <location>
        <begin position="317"/>
        <end position="566"/>
    </location>
</feature>
<reference evidence="6" key="1">
    <citation type="submission" date="2021-10" db="EMBL/GenBank/DDBJ databases">
        <title>De novo Genome Assembly of Clathrus columnatus (Basidiomycota, Fungi) Using Illumina and Nanopore Sequence Data.</title>
        <authorList>
            <person name="Ogiso-Tanaka E."/>
            <person name="Itagaki H."/>
            <person name="Hosoya T."/>
            <person name="Hosaka K."/>
        </authorList>
    </citation>
    <scope>NUCLEOTIDE SEQUENCE</scope>
    <source>
        <strain evidence="6">MO-923</strain>
    </source>
</reference>
<dbReference type="GO" id="GO:0005615">
    <property type="term" value="C:extracellular space"/>
    <property type="evidence" value="ECO:0007669"/>
    <property type="project" value="TreeGrafter"/>
</dbReference>
<keyword evidence="1" id="KW-0378">Hydrolase</keyword>
<dbReference type="InterPro" id="IPR004843">
    <property type="entry name" value="Calcineurin-like_PHP"/>
</dbReference>
<evidence type="ECO:0000313" key="7">
    <source>
        <dbReference type="Proteomes" id="UP001050691"/>
    </source>
</evidence>
<evidence type="ECO:0000256" key="3">
    <source>
        <dbReference type="SAM" id="MobiDB-lite"/>
    </source>
</evidence>
<evidence type="ECO:0000256" key="2">
    <source>
        <dbReference type="ARBA" id="ARBA00023180"/>
    </source>
</evidence>